<keyword evidence="4" id="KW-1185">Reference proteome</keyword>
<dbReference type="EMBL" id="JBEAFC010000004">
    <property type="protein sequence ID" value="KAL1560063.1"/>
    <property type="molecule type" value="Genomic_DNA"/>
</dbReference>
<name>A0ABD1HXT7_SALDI</name>
<feature type="domain" description="Bifunctional inhibitor/plant lipid transfer protein/seed storage helical" evidence="2">
    <location>
        <begin position="31"/>
        <end position="95"/>
    </location>
</feature>
<reference evidence="3 4" key="1">
    <citation type="submission" date="2024-06" db="EMBL/GenBank/DDBJ databases">
        <title>A chromosome level genome sequence of Diviner's sage (Salvia divinorum).</title>
        <authorList>
            <person name="Ford S.A."/>
            <person name="Ro D.-K."/>
            <person name="Ness R.W."/>
            <person name="Phillips M.A."/>
        </authorList>
    </citation>
    <scope>NUCLEOTIDE SEQUENCE [LARGE SCALE GENOMIC DNA]</scope>
    <source>
        <strain evidence="3">SAF-2024a</strain>
        <tissue evidence="3">Leaf</tissue>
    </source>
</reference>
<feature type="signal peptide" evidence="1">
    <location>
        <begin position="1"/>
        <end position="23"/>
    </location>
</feature>
<feature type="chain" id="PRO_5044856717" evidence="1">
    <location>
        <begin position="24"/>
        <end position="169"/>
    </location>
</feature>
<dbReference type="CDD" id="cd00010">
    <property type="entry name" value="AAI_LTSS"/>
    <property type="match status" value="1"/>
</dbReference>
<organism evidence="3 4">
    <name type="scientific">Salvia divinorum</name>
    <name type="common">Maria pastora</name>
    <name type="synonym">Diviner's sage</name>
    <dbReference type="NCBI Taxonomy" id="28513"/>
    <lineage>
        <taxon>Eukaryota</taxon>
        <taxon>Viridiplantae</taxon>
        <taxon>Streptophyta</taxon>
        <taxon>Embryophyta</taxon>
        <taxon>Tracheophyta</taxon>
        <taxon>Spermatophyta</taxon>
        <taxon>Magnoliopsida</taxon>
        <taxon>eudicotyledons</taxon>
        <taxon>Gunneridae</taxon>
        <taxon>Pentapetalae</taxon>
        <taxon>asterids</taxon>
        <taxon>lamiids</taxon>
        <taxon>Lamiales</taxon>
        <taxon>Lamiaceae</taxon>
        <taxon>Nepetoideae</taxon>
        <taxon>Mentheae</taxon>
        <taxon>Salviinae</taxon>
        <taxon>Salvia</taxon>
        <taxon>Salvia subgen. Calosphace</taxon>
    </lineage>
</organism>
<evidence type="ECO:0000259" key="2">
    <source>
        <dbReference type="Pfam" id="PF14368"/>
    </source>
</evidence>
<proteinExistence type="predicted"/>
<evidence type="ECO:0000256" key="1">
    <source>
        <dbReference type="SAM" id="SignalP"/>
    </source>
</evidence>
<dbReference type="SUPFAM" id="SSF47699">
    <property type="entry name" value="Bifunctional inhibitor/lipid-transfer protein/seed storage 2S albumin"/>
    <property type="match status" value="1"/>
</dbReference>
<comment type="caution">
    <text evidence="3">The sequence shown here is derived from an EMBL/GenBank/DDBJ whole genome shotgun (WGS) entry which is preliminary data.</text>
</comment>
<protein>
    <submittedName>
        <fullName evidence="3">Protein diaphanous 1-like</fullName>
    </submittedName>
</protein>
<keyword evidence="1" id="KW-0732">Signal</keyword>
<dbReference type="Proteomes" id="UP001567538">
    <property type="component" value="Unassembled WGS sequence"/>
</dbReference>
<evidence type="ECO:0000313" key="4">
    <source>
        <dbReference type="Proteomes" id="UP001567538"/>
    </source>
</evidence>
<sequence length="169" mass="17590">MGRVVATLVTLLVALAVTTKTAAALDYISVGSTILQCANFLSNPNPTAPEGNCCTAAKQLLALGDVKTLCDALKPFTSTFLPTKAKLLPDICNLPAFSPLVTCLAPSSTVKPDFDLPPLGPLPPIFQLPPLGPLPPIFQLPLLGPLPPIFKLPPVIPLPPFLPTPPSTA</sequence>
<dbReference type="InterPro" id="IPR016140">
    <property type="entry name" value="Bifunc_inhib/LTP/seed_store"/>
</dbReference>
<gene>
    <name evidence="3" type="ORF">AAHA92_10328</name>
</gene>
<dbReference type="InterPro" id="IPR036312">
    <property type="entry name" value="Bifun_inhib/LTP/seed_sf"/>
</dbReference>
<accession>A0ABD1HXT7</accession>
<evidence type="ECO:0000313" key="3">
    <source>
        <dbReference type="EMBL" id="KAL1560063.1"/>
    </source>
</evidence>
<dbReference type="AlphaFoldDB" id="A0ABD1HXT7"/>
<dbReference type="Gene3D" id="1.10.110.10">
    <property type="entry name" value="Plant lipid-transfer and hydrophobic proteins"/>
    <property type="match status" value="1"/>
</dbReference>
<dbReference type="Pfam" id="PF14368">
    <property type="entry name" value="LTP_2"/>
    <property type="match status" value="1"/>
</dbReference>